<keyword evidence="2" id="KW-0812">Transmembrane</keyword>
<accession>A1WP59</accession>
<feature type="transmembrane region" description="Helical" evidence="2">
    <location>
        <begin position="345"/>
        <end position="366"/>
    </location>
</feature>
<evidence type="ECO:0000256" key="2">
    <source>
        <dbReference type="SAM" id="Phobius"/>
    </source>
</evidence>
<feature type="region of interest" description="Disordered" evidence="1">
    <location>
        <begin position="389"/>
        <end position="413"/>
    </location>
</feature>
<evidence type="ECO:0000313" key="3">
    <source>
        <dbReference type="EMBL" id="ABM59416.1"/>
    </source>
</evidence>
<evidence type="ECO:0000313" key="4">
    <source>
        <dbReference type="Proteomes" id="UP000000374"/>
    </source>
</evidence>
<sequence>MSWIADFRRWLQFGCSGFWARRAELYRDIARSVQAKELLRDFVEGELAISLSPKTLDKPRAQGLAFMRGIVDMGSHSLADLLIATMPAKDHMALGVLRHAPDQAEALGNLANNVDEQQAMTKLVIKSLASPMLLIPVGFVFAYVLSAVSIPEFVKTAPPQVWTGLNRFVRVAAESFAGIGPWVFAFLLAFTLWLICWGLAHLTARWRLDAESATGTRRLIWNLAFPFRPVLQLYRDIQGTRMLSDLSCLLKSGMLLQDALLTMARDATPWMRRHLIGIIEHLQTYPGDHIGAFGHGVLSPFLAGRLHSAVRRDAGQFSSVLVDIGSQGQRQAQEALGKSATRFSAMLLVSVFAVIVFFYAGQAVIIKSIEEANSPSAVMKREAARRQQQLLRLDHEKRQPSAPSSPASSTHRS</sequence>
<keyword evidence="2" id="KW-1133">Transmembrane helix</keyword>
<name>A1WP59_VEREI</name>
<feature type="transmembrane region" description="Helical" evidence="2">
    <location>
        <begin position="128"/>
        <end position="150"/>
    </location>
</feature>
<organism evidence="3 4">
    <name type="scientific">Verminephrobacter eiseniae (strain EF01-2)</name>
    <dbReference type="NCBI Taxonomy" id="391735"/>
    <lineage>
        <taxon>Bacteria</taxon>
        <taxon>Pseudomonadati</taxon>
        <taxon>Pseudomonadota</taxon>
        <taxon>Betaproteobacteria</taxon>
        <taxon>Burkholderiales</taxon>
        <taxon>Comamonadaceae</taxon>
        <taxon>Verminephrobacter</taxon>
    </lineage>
</organism>
<dbReference type="EMBL" id="CP000542">
    <property type="protein sequence ID" value="ABM59416.1"/>
    <property type="molecule type" value="Genomic_DNA"/>
</dbReference>
<dbReference type="GeneID" id="76463849"/>
<evidence type="ECO:0008006" key="5">
    <source>
        <dbReference type="Google" id="ProtNLM"/>
    </source>
</evidence>
<protein>
    <recommendedName>
        <fullName evidence="5">Type II secretion system protein</fullName>
    </recommendedName>
</protein>
<dbReference type="HOGENOM" id="CLU_665558_0_0_4"/>
<dbReference type="KEGG" id="vei:Veis_3701"/>
<feature type="compositionally biased region" description="Low complexity" evidence="1">
    <location>
        <begin position="400"/>
        <end position="413"/>
    </location>
</feature>
<dbReference type="STRING" id="391735.Veis_3701"/>
<dbReference type="Proteomes" id="UP000000374">
    <property type="component" value="Chromosome"/>
</dbReference>
<evidence type="ECO:0000256" key="1">
    <source>
        <dbReference type="SAM" id="MobiDB-lite"/>
    </source>
</evidence>
<keyword evidence="4" id="KW-1185">Reference proteome</keyword>
<keyword evidence="2" id="KW-0472">Membrane</keyword>
<feature type="transmembrane region" description="Helical" evidence="2">
    <location>
        <begin position="179"/>
        <end position="200"/>
    </location>
</feature>
<reference evidence="4" key="1">
    <citation type="submission" date="2006-12" db="EMBL/GenBank/DDBJ databases">
        <title>Complete sequence of chromosome 1 of Verminephrobacter eiseniae EF01-2.</title>
        <authorList>
            <person name="Copeland A."/>
            <person name="Lucas S."/>
            <person name="Lapidus A."/>
            <person name="Barry K."/>
            <person name="Detter J.C."/>
            <person name="Glavina del Rio T."/>
            <person name="Dalin E."/>
            <person name="Tice H."/>
            <person name="Pitluck S."/>
            <person name="Chertkov O."/>
            <person name="Brettin T."/>
            <person name="Bruce D."/>
            <person name="Han C."/>
            <person name="Tapia R."/>
            <person name="Gilna P."/>
            <person name="Schmutz J."/>
            <person name="Larimer F."/>
            <person name="Land M."/>
            <person name="Hauser L."/>
            <person name="Kyrpides N."/>
            <person name="Kim E."/>
            <person name="Stahl D."/>
            <person name="Richardson P."/>
        </authorList>
    </citation>
    <scope>NUCLEOTIDE SEQUENCE [LARGE SCALE GENOMIC DNA]</scope>
    <source>
        <strain evidence="4">EF01-2</strain>
    </source>
</reference>
<dbReference type="RefSeq" id="WP_011811405.1">
    <property type="nucleotide sequence ID" value="NC_008786.1"/>
</dbReference>
<dbReference type="eggNOG" id="COG1459">
    <property type="taxonomic scope" value="Bacteria"/>
</dbReference>
<gene>
    <name evidence="3" type="ordered locus">Veis_3701</name>
</gene>
<dbReference type="AlphaFoldDB" id="A1WP59"/>
<proteinExistence type="predicted"/>